<evidence type="ECO:0000313" key="7">
    <source>
        <dbReference type="EMBL" id="GLI66168.1"/>
    </source>
</evidence>
<dbReference type="PROSITE" id="PS50059">
    <property type="entry name" value="FKBP_PPIASE"/>
    <property type="match status" value="1"/>
</dbReference>
<sequence length="290" mass="30937">MWTCVCFYLFDVVQGPHGSREQSLHLQHWFSSFIDWFLRAPVTAKLMQATYQRCGASCRSAVRVIGTCSRQNGKVNPRGQDMALASQKAFCSSRPRTGGRARTNAVRVCCNAKVDAPQRNFLQQSVAFVAAAAVLAGSQSGALAAALPPQDIKVLCDAECSATLESVEAVTLPSGLKYKDIVPGSGPSPPVGFQVVANYVAMTPNLRVFDSSLEKGKPYDIRVGAGQVIKGLDEGLLGMKPGGIRRLYIPGELGFPKGLKAGPGRPSVPPASPVVFDVQLLYIPGLEADE</sequence>
<protein>
    <recommendedName>
        <fullName evidence="2 5">peptidylprolyl isomerase</fullName>
        <ecNumber evidence="2 5">5.2.1.8</ecNumber>
    </recommendedName>
</protein>
<dbReference type="EMBL" id="BSDZ01000028">
    <property type="protein sequence ID" value="GLI66168.1"/>
    <property type="molecule type" value="Genomic_DNA"/>
</dbReference>
<evidence type="ECO:0000256" key="1">
    <source>
        <dbReference type="ARBA" id="ARBA00000971"/>
    </source>
</evidence>
<dbReference type="SUPFAM" id="SSF54534">
    <property type="entry name" value="FKBP-like"/>
    <property type="match status" value="1"/>
</dbReference>
<accession>A0ABQ5S8B2</accession>
<evidence type="ECO:0000256" key="4">
    <source>
        <dbReference type="ARBA" id="ARBA00023235"/>
    </source>
</evidence>
<dbReference type="Gene3D" id="3.10.50.40">
    <property type="match status" value="1"/>
</dbReference>
<keyword evidence="3 5" id="KW-0697">Rotamase</keyword>
<evidence type="ECO:0000313" key="8">
    <source>
        <dbReference type="Proteomes" id="UP001165090"/>
    </source>
</evidence>
<name>A0ABQ5S8B2_9CHLO</name>
<evidence type="ECO:0000256" key="3">
    <source>
        <dbReference type="ARBA" id="ARBA00023110"/>
    </source>
</evidence>
<dbReference type="EC" id="5.2.1.8" evidence="2 5"/>
<dbReference type="Pfam" id="PF00254">
    <property type="entry name" value="FKBP_C"/>
    <property type="match status" value="1"/>
</dbReference>
<dbReference type="InterPro" id="IPR046357">
    <property type="entry name" value="PPIase_dom_sf"/>
</dbReference>
<dbReference type="PANTHER" id="PTHR43811:SF17">
    <property type="entry name" value="PEPTIDYL-PROLYL CIS-TRANS ISOMERASE FKBP16-3, CHLOROPLASTIC"/>
    <property type="match status" value="1"/>
</dbReference>
<dbReference type="InterPro" id="IPR001179">
    <property type="entry name" value="PPIase_FKBP_dom"/>
</dbReference>
<evidence type="ECO:0000256" key="5">
    <source>
        <dbReference type="PROSITE-ProRule" id="PRU00277"/>
    </source>
</evidence>
<comment type="caution">
    <text evidence="7">The sequence shown here is derived from an EMBL/GenBank/DDBJ whole genome shotgun (WGS) entry which is preliminary data.</text>
</comment>
<gene>
    <name evidence="7" type="ORF">VaNZ11_009931</name>
</gene>
<reference evidence="7 8" key="1">
    <citation type="journal article" date="2023" name="IScience">
        <title>Expanded male sex-determining region conserved during the evolution of homothallism in the green alga Volvox.</title>
        <authorList>
            <person name="Yamamoto K."/>
            <person name="Matsuzaki R."/>
            <person name="Mahakham W."/>
            <person name="Heman W."/>
            <person name="Sekimoto H."/>
            <person name="Kawachi M."/>
            <person name="Minakuchi Y."/>
            <person name="Toyoda A."/>
            <person name="Nozaki H."/>
        </authorList>
    </citation>
    <scope>NUCLEOTIDE SEQUENCE [LARGE SCALE GENOMIC DNA]</scope>
    <source>
        <strain evidence="7 8">NIES-4468</strain>
    </source>
</reference>
<dbReference type="Proteomes" id="UP001165090">
    <property type="component" value="Unassembled WGS sequence"/>
</dbReference>
<evidence type="ECO:0000256" key="2">
    <source>
        <dbReference type="ARBA" id="ARBA00013194"/>
    </source>
</evidence>
<dbReference type="PANTHER" id="PTHR43811">
    <property type="entry name" value="FKBP-TYPE PEPTIDYL-PROLYL CIS-TRANS ISOMERASE FKPA"/>
    <property type="match status" value="1"/>
</dbReference>
<keyword evidence="8" id="KW-1185">Reference proteome</keyword>
<comment type="catalytic activity">
    <reaction evidence="1 5">
        <text>[protein]-peptidylproline (omega=180) = [protein]-peptidylproline (omega=0)</text>
        <dbReference type="Rhea" id="RHEA:16237"/>
        <dbReference type="Rhea" id="RHEA-COMP:10747"/>
        <dbReference type="Rhea" id="RHEA-COMP:10748"/>
        <dbReference type="ChEBI" id="CHEBI:83833"/>
        <dbReference type="ChEBI" id="CHEBI:83834"/>
        <dbReference type="EC" id="5.2.1.8"/>
    </reaction>
</comment>
<feature type="domain" description="PPIase FKBP-type" evidence="6">
    <location>
        <begin position="192"/>
        <end position="284"/>
    </location>
</feature>
<keyword evidence="4 5" id="KW-0413">Isomerase</keyword>
<evidence type="ECO:0000259" key="6">
    <source>
        <dbReference type="PROSITE" id="PS50059"/>
    </source>
</evidence>
<proteinExistence type="predicted"/>
<organism evidence="7 8">
    <name type="scientific">Volvox africanus</name>
    <dbReference type="NCBI Taxonomy" id="51714"/>
    <lineage>
        <taxon>Eukaryota</taxon>
        <taxon>Viridiplantae</taxon>
        <taxon>Chlorophyta</taxon>
        <taxon>core chlorophytes</taxon>
        <taxon>Chlorophyceae</taxon>
        <taxon>CS clade</taxon>
        <taxon>Chlamydomonadales</taxon>
        <taxon>Volvocaceae</taxon>
        <taxon>Volvox</taxon>
    </lineage>
</organism>